<gene>
    <name evidence="1" type="ORF">OUZ56_010546</name>
</gene>
<organism evidence="1 2">
    <name type="scientific">Daphnia magna</name>
    <dbReference type="NCBI Taxonomy" id="35525"/>
    <lineage>
        <taxon>Eukaryota</taxon>
        <taxon>Metazoa</taxon>
        <taxon>Ecdysozoa</taxon>
        <taxon>Arthropoda</taxon>
        <taxon>Crustacea</taxon>
        <taxon>Branchiopoda</taxon>
        <taxon>Diplostraca</taxon>
        <taxon>Cladocera</taxon>
        <taxon>Anomopoda</taxon>
        <taxon>Daphniidae</taxon>
        <taxon>Daphnia</taxon>
    </lineage>
</organism>
<sequence>MVWVAVVFSYTDLEKLHEFHCGQTHGNQTDFFRKLKQGDSSNSEEYDDEQTNIRTTVVHEQLASSQTANGYSPICPKTVQPLAGISVHKYPNAKK</sequence>
<protein>
    <submittedName>
        <fullName evidence="1">Uncharacterized protein</fullName>
    </submittedName>
</protein>
<dbReference type="Proteomes" id="UP001234178">
    <property type="component" value="Unassembled WGS sequence"/>
</dbReference>
<evidence type="ECO:0000313" key="1">
    <source>
        <dbReference type="EMBL" id="KAK4025041.1"/>
    </source>
</evidence>
<accession>A0ABR0AIV3</accession>
<name>A0ABR0AIV3_9CRUS</name>
<proteinExistence type="predicted"/>
<comment type="caution">
    <text evidence="1">The sequence shown here is derived from an EMBL/GenBank/DDBJ whole genome shotgun (WGS) entry which is preliminary data.</text>
</comment>
<dbReference type="EMBL" id="JAOYFB010000037">
    <property type="protein sequence ID" value="KAK4025041.1"/>
    <property type="molecule type" value="Genomic_DNA"/>
</dbReference>
<reference evidence="1 2" key="1">
    <citation type="journal article" date="2023" name="Nucleic Acids Res.">
        <title>The hologenome of Daphnia magna reveals possible DNA methylation and microbiome-mediated evolution of the host genome.</title>
        <authorList>
            <person name="Chaturvedi A."/>
            <person name="Li X."/>
            <person name="Dhandapani V."/>
            <person name="Marshall H."/>
            <person name="Kissane S."/>
            <person name="Cuenca-Cambronero M."/>
            <person name="Asole G."/>
            <person name="Calvet F."/>
            <person name="Ruiz-Romero M."/>
            <person name="Marangio P."/>
            <person name="Guigo R."/>
            <person name="Rago D."/>
            <person name="Mirbahai L."/>
            <person name="Eastwood N."/>
            <person name="Colbourne J.K."/>
            <person name="Zhou J."/>
            <person name="Mallon E."/>
            <person name="Orsini L."/>
        </authorList>
    </citation>
    <scope>NUCLEOTIDE SEQUENCE [LARGE SCALE GENOMIC DNA]</scope>
    <source>
        <strain evidence="1">LRV0_1</strain>
    </source>
</reference>
<keyword evidence="2" id="KW-1185">Reference proteome</keyword>
<evidence type="ECO:0000313" key="2">
    <source>
        <dbReference type="Proteomes" id="UP001234178"/>
    </source>
</evidence>